<comment type="caution">
    <text evidence="1">The sequence shown here is derived from an EMBL/GenBank/DDBJ whole genome shotgun (WGS) entry which is preliminary data.</text>
</comment>
<organism evidence="1 2">
    <name type="scientific">Vallitalea maricola</name>
    <dbReference type="NCBI Taxonomy" id="3074433"/>
    <lineage>
        <taxon>Bacteria</taxon>
        <taxon>Bacillati</taxon>
        <taxon>Bacillota</taxon>
        <taxon>Clostridia</taxon>
        <taxon>Lachnospirales</taxon>
        <taxon>Vallitaleaceae</taxon>
        <taxon>Vallitalea</taxon>
    </lineage>
</organism>
<protein>
    <submittedName>
        <fullName evidence="1">Sensor histidine kinase</fullName>
    </submittedName>
</protein>
<keyword evidence="2" id="KW-1185">Reference proteome</keyword>
<dbReference type="Proteomes" id="UP001374599">
    <property type="component" value="Unassembled WGS sequence"/>
</dbReference>
<reference evidence="1" key="1">
    <citation type="submission" date="2023-09" db="EMBL/GenBank/DDBJ databases">
        <title>Vallitalea sediminicola and Vallitalea maricola sp. nov., anaerobic bacteria isolated from marine sediment.</title>
        <authorList>
            <person name="Hirano S."/>
            <person name="Maeda A."/>
            <person name="Terahara T."/>
            <person name="Mori K."/>
            <person name="Hamada M."/>
            <person name="Matsumoto R."/>
            <person name="Kobayashi T."/>
        </authorList>
    </citation>
    <scope>NUCLEOTIDE SEQUENCE</scope>
    <source>
        <strain evidence="1">AN17-2</strain>
    </source>
</reference>
<accession>A0ACB5UM62</accession>
<evidence type="ECO:0000313" key="1">
    <source>
        <dbReference type="EMBL" id="GMQ63623.1"/>
    </source>
</evidence>
<proteinExistence type="predicted"/>
<dbReference type="EMBL" id="BTPU01000049">
    <property type="protein sequence ID" value="GMQ63623.1"/>
    <property type="molecule type" value="Genomic_DNA"/>
</dbReference>
<evidence type="ECO:0000313" key="2">
    <source>
        <dbReference type="Proteomes" id="UP001374599"/>
    </source>
</evidence>
<keyword evidence="1" id="KW-0808">Transferase</keyword>
<sequence>MLLIRLLTTYILIIVMALLVTGTVVFDVLQNTVKEQYIYSNELILNNGADLLFQLVKENKDTLLDIAIDSVIQEECNKFVTGYRDIRDLEKYIENSSNYKSKLQKNGTYIEIIPYDGRDVYRYNNEENEYMKAEFLLWMESTIKKNGAVLIEKAEYEKKSFIRLSMVMRSIEYWQQTAIVAVYINTDVLFSLFYDTKLANNQMPYLVDDLGNIVIPYGDYYYLEKEDLLYKENGWWIKDGNVIINKLINGMGWKMIGVLPKNKVMEKGKDILYTFFIVGIVTVFFLTIVSIYFSYWITNPIKKLSDEMHNVEKNKFQMLIIGKRYPEETKQLYRQFNYMIRRIDTLIQEVYLAKIKEKEAELCALQQQINPHFLYNTLDSIAWMAMPYKAEDIRCMVMSLANMMRHSLNGGDNHILVRNELEQIRNYLAIQEIRYENKFTVSIKFDEDVLDYKIIKLIIQPLVENAIKYGLIKRSNTDYMRIDIIGEKKDGDLVIRVINDGNKVDLERIKKILNLKADEKSKHYGLRNVNDRLIKKYGKKSRVNIYIENGRTVAKIIISTNLLQRDEHTDED</sequence>
<gene>
    <name evidence="1" type="ORF">AN2V17_28570</name>
</gene>
<name>A0ACB5UM62_9FIRM</name>
<keyword evidence="1" id="KW-0418">Kinase</keyword>